<evidence type="ECO:0000256" key="2">
    <source>
        <dbReference type="SAM" id="Phobius"/>
    </source>
</evidence>
<dbReference type="AlphaFoldDB" id="A0A4P9Y719"/>
<feature type="compositionally biased region" description="Polar residues" evidence="1">
    <location>
        <begin position="654"/>
        <end position="663"/>
    </location>
</feature>
<keyword evidence="2" id="KW-0472">Membrane</keyword>
<feature type="compositionally biased region" description="Pro residues" evidence="1">
    <location>
        <begin position="664"/>
        <end position="679"/>
    </location>
</feature>
<feature type="compositionally biased region" description="Basic and acidic residues" evidence="1">
    <location>
        <begin position="264"/>
        <end position="273"/>
    </location>
</feature>
<feature type="transmembrane region" description="Helical" evidence="2">
    <location>
        <begin position="163"/>
        <end position="183"/>
    </location>
</feature>
<feature type="compositionally biased region" description="Polar residues" evidence="1">
    <location>
        <begin position="472"/>
        <end position="484"/>
    </location>
</feature>
<feature type="compositionally biased region" description="Pro residues" evidence="1">
    <location>
        <begin position="498"/>
        <end position="509"/>
    </location>
</feature>
<accession>A0A4P9Y719</accession>
<sequence length="697" mass="75884">MSAASIVIFVLIFFISVSALIYGCYRYVHREHDWKVPSAHLLHSLLVALTSVAGTVVSISFSISKPTDIGQELTTKASSWLMGLCFQAPPVLVVAAQCNSLRTYQNLTVRKGAWVLIVVFLFCLISSCCRMAVSWGGPSGDVAISVLSQQYILFPEVAHPYDILYLCLGLDAMRILFFGYAFITALRSRTPGMYSALACPALEIFALIMAQINAVEWLVLVIPLSWAIQSSLSVRFSLELHAKQEPPRRIVESTLGGSQSSRTWDSHTWESTRRNGGAHGSRKQGSSNAHQISTLTSFGTYTLPSHLVNGSDSVRDSDVTVFSAEGSGNAPSSVTKPALTHTPHHGGTISEEEPETRESKGRPVTRLLSSTGHSRQHSTATLAIRKPSPAITPPPPSHMLPRSSSIASISRPNSNETTHAKGMAPQASSSSLAPAEGSLDMTGALGLGSDSKAQASTLTKDQETGRTRKCRTNGTIRSSNSKASRSGGALKTMEEEIPLPPRRQAPVPPTESSSGSRLVTSSRTSRVPYPAPPHVSLALTDKGFSIPEDGTRGRMNSMVSWKEDDESMRNYGQLQRPSGGTRPNEMKSTREEEEEMWRLSGMSSFLEGKKGGTRPGTMMSRKDYQNGRMSKREGKMPAQPRARTDTLLIDRTSWWASYTETPLQSPPPPETEEIPPVPSFPASRQSRVRGSSRRRDK</sequence>
<dbReference type="EMBL" id="KZ987784">
    <property type="protein sequence ID" value="RKP14845.1"/>
    <property type="molecule type" value="Genomic_DNA"/>
</dbReference>
<evidence type="ECO:0000313" key="4">
    <source>
        <dbReference type="Proteomes" id="UP000267251"/>
    </source>
</evidence>
<feature type="transmembrane region" description="Helical" evidence="2">
    <location>
        <begin position="204"/>
        <end position="228"/>
    </location>
</feature>
<feature type="compositionally biased region" description="Polar residues" evidence="1">
    <location>
        <begin position="367"/>
        <end position="381"/>
    </location>
</feature>
<keyword evidence="2" id="KW-0812">Transmembrane</keyword>
<feature type="transmembrane region" description="Helical" evidence="2">
    <location>
        <begin position="113"/>
        <end position="133"/>
    </location>
</feature>
<feature type="region of interest" description="Disordered" evidence="1">
    <location>
        <begin position="249"/>
        <end position="289"/>
    </location>
</feature>
<evidence type="ECO:0000313" key="3">
    <source>
        <dbReference type="EMBL" id="RKP14845.1"/>
    </source>
</evidence>
<feature type="compositionally biased region" description="Low complexity" evidence="1">
    <location>
        <begin position="510"/>
        <end position="526"/>
    </location>
</feature>
<feature type="region of interest" description="Disordered" evidence="1">
    <location>
        <begin position="322"/>
        <end position="534"/>
    </location>
</feature>
<protein>
    <submittedName>
        <fullName evidence="3">Uncharacterized protein</fullName>
    </submittedName>
</protein>
<dbReference type="OrthoDB" id="10503004at2759"/>
<feature type="compositionally biased region" description="Basic residues" evidence="1">
    <location>
        <begin position="686"/>
        <end position="697"/>
    </location>
</feature>
<feature type="region of interest" description="Disordered" evidence="1">
    <location>
        <begin position="563"/>
        <end position="697"/>
    </location>
</feature>
<name>A0A4P9Y719_9FUNG</name>
<organism evidence="3 4">
    <name type="scientific">Piptocephalis cylindrospora</name>
    <dbReference type="NCBI Taxonomy" id="1907219"/>
    <lineage>
        <taxon>Eukaryota</taxon>
        <taxon>Fungi</taxon>
        <taxon>Fungi incertae sedis</taxon>
        <taxon>Zoopagomycota</taxon>
        <taxon>Zoopagomycotina</taxon>
        <taxon>Zoopagomycetes</taxon>
        <taxon>Zoopagales</taxon>
        <taxon>Piptocephalidaceae</taxon>
        <taxon>Piptocephalis</taxon>
    </lineage>
</organism>
<proteinExistence type="predicted"/>
<keyword evidence="4" id="KW-1185">Reference proteome</keyword>
<feature type="compositionally biased region" description="Low complexity" evidence="1">
    <location>
        <begin position="424"/>
        <end position="435"/>
    </location>
</feature>
<feature type="compositionally biased region" description="Basic and acidic residues" evidence="1">
    <location>
        <begin position="620"/>
        <end position="635"/>
    </location>
</feature>
<reference evidence="4" key="1">
    <citation type="journal article" date="2018" name="Nat. Microbiol.">
        <title>Leveraging single-cell genomics to expand the fungal tree of life.</title>
        <authorList>
            <person name="Ahrendt S.R."/>
            <person name="Quandt C.A."/>
            <person name="Ciobanu D."/>
            <person name="Clum A."/>
            <person name="Salamov A."/>
            <person name="Andreopoulos B."/>
            <person name="Cheng J.F."/>
            <person name="Woyke T."/>
            <person name="Pelin A."/>
            <person name="Henrissat B."/>
            <person name="Reynolds N.K."/>
            <person name="Benny G.L."/>
            <person name="Smith M.E."/>
            <person name="James T.Y."/>
            <person name="Grigoriev I.V."/>
        </authorList>
    </citation>
    <scope>NUCLEOTIDE SEQUENCE [LARGE SCALE GENOMIC DNA]</scope>
</reference>
<feature type="transmembrane region" description="Helical" evidence="2">
    <location>
        <begin position="6"/>
        <end position="28"/>
    </location>
</feature>
<keyword evidence="2" id="KW-1133">Transmembrane helix</keyword>
<gene>
    <name evidence="3" type="ORF">BJ684DRAFT_18774</name>
</gene>
<feature type="transmembrane region" description="Helical" evidence="2">
    <location>
        <begin position="40"/>
        <end position="61"/>
    </location>
</feature>
<dbReference type="Proteomes" id="UP000267251">
    <property type="component" value="Unassembled WGS sequence"/>
</dbReference>
<evidence type="ECO:0000256" key="1">
    <source>
        <dbReference type="SAM" id="MobiDB-lite"/>
    </source>
</evidence>
<feature type="compositionally biased region" description="Low complexity" evidence="1">
    <location>
        <begin position="401"/>
        <end position="415"/>
    </location>
</feature>